<evidence type="ECO:0000313" key="1">
    <source>
        <dbReference type="EMBL" id="KAF9476282.1"/>
    </source>
</evidence>
<sequence>MTAPEVKFGILAPVVAKPGQEAALAEFLNVGYDLSLNEPDTVQWFAIKYTDGGAAAPGAPTTFAIFDTFVTPAGRAAHLGGPIAAALMANAPVLLDGAPQIGEVEILASIVRPTGAGRTVGLSVGQRVLFEAKEGKVDTVKEFLASARPLVLDEPGTLGWYAIWYPGTNKFGIVDFFASEQGRDAHLNGKVAEALFGSVGELITSLPEIVKVDVLAAKA</sequence>
<organism evidence="1 2">
    <name type="scientific">Pholiota conissans</name>
    <dbReference type="NCBI Taxonomy" id="109636"/>
    <lineage>
        <taxon>Eukaryota</taxon>
        <taxon>Fungi</taxon>
        <taxon>Dikarya</taxon>
        <taxon>Basidiomycota</taxon>
        <taxon>Agaricomycotina</taxon>
        <taxon>Agaricomycetes</taxon>
        <taxon>Agaricomycetidae</taxon>
        <taxon>Agaricales</taxon>
        <taxon>Agaricineae</taxon>
        <taxon>Strophariaceae</taxon>
        <taxon>Pholiota</taxon>
    </lineage>
</organism>
<dbReference type="Proteomes" id="UP000807469">
    <property type="component" value="Unassembled WGS sequence"/>
</dbReference>
<proteinExistence type="predicted"/>
<evidence type="ECO:0008006" key="3">
    <source>
        <dbReference type="Google" id="ProtNLM"/>
    </source>
</evidence>
<keyword evidence="2" id="KW-1185">Reference proteome</keyword>
<gene>
    <name evidence="1" type="ORF">BDN70DRAFT_882664</name>
</gene>
<accession>A0A9P5YV24</accession>
<reference evidence="1" key="1">
    <citation type="submission" date="2020-11" db="EMBL/GenBank/DDBJ databases">
        <authorList>
            <consortium name="DOE Joint Genome Institute"/>
            <person name="Ahrendt S."/>
            <person name="Riley R."/>
            <person name="Andreopoulos W."/>
            <person name="Labutti K."/>
            <person name="Pangilinan J."/>
            <person name="Ruiz-Duenas F.J."/>
            <person name="Barrasa J.M."/>
            <person name="Sanchez-Garcia M."/>
            <person name="Camarero S."/>
            <person name="Miyauchi S."/>
            <person name="Serrano A."/>
            <person name="Linde D."/>
            <person name="Babiker R."/>
            <person name="Drula E."/>
            <person name="Ayuso-Fernandez I."/>
            <person name="Pacheco R."/>
            <person name="Padilla G."/>
            <person name="Ferreira P."/>
            <person name="Barriuso J."/>
            <person name="Kellner H."/>
            <person name="Castanera R."/>
            <person name="Alfaro M."/>
            <person name="Ramirez L."/>
            <person name="Pisabarro A.G."/>
            <person name="Kuo A."/>
            <person name="Tritt A."/>
            <person name="Lipzen A."/>
            <person name="He G."/>
            <person name="Yan M."/>
            <person name="Ng V."/>
            <person name="Cullen D."/>
            <person name="Martin F."/>
            <person name="Rosso M.-N."/>
            <person name="Henrissat B."/>
            <person name="Hibbett D."/>
            <person name="Martinez A.T."/>
            <person name="Grigoriev I.V."/>
        </authorList>
    </citation>
    <scope>NUCLEOTIDE SEQUENCE</scope>
    <source>
        <strain evidence="1">CIRM-BRFM 674</strain>
    </source>
</reference>
<comment type="caution">
    <text evidence="1">The sequence shown here is derived from an EMBL/GenBank/DDBJ whole genome shotgun (WGS) entry which is preliminary data.</text>
</comment>
<dbReference type="Gene3D" id="3.30.70.100">
    <property type="match status" value="2"/>
</dbReference>
<dbReference type="InterPro" id="IPR011008">
    <property type="entry name" value="Dimeric_a/b-barrel"/>
</dbReference>
<protein>
    <recommendedName>
        <fullName evidence="3">Antibiotic biosynthesis monooxygenase</fullName>
    </recommendedName>
</protein>
<name>A0A9P5YV24_9AGAR</name>
<dbReference type="AlphaFoldDB" id="A0A9P5YV24"/>
<evidence type="ECO:0000313" key="2">
    <source>
        <dbReference type="Proteomes" id="UP000807469"/>
    </source>
</evidence>
<dbReference type="SUPFAM" id="SSF54909">
    <property type="entry name" value="Dimeric alpha+beta barrel"/>
    <property type="match status" value="2"/>
</dbReference>
<dbReference type="OrthoDB" id="3227035at2759"/>
<dbReference type="EMBL" id="MU155300">
    <property type="protein sequence ID" value="KAF9476282.1"/>
    <property type="molecule type" value="Genomic_DNA"/>
</dbReference>